<keyword evidence="4 6" id="KW-0472">Membrane</keyword>
<feature type="transmembrane region" description="Helical" evidence="6">
    <location>
        <begin position="178"/>
        <end position="196"/>
    </location>
</feature>
<keyword evidence="2 6" id="KW-0812">Transmembrane</keyword>
<keyword evidence="9" id="KW-1185">Reference proteome</keyword>
<evidence type="ECO:0000256" key="1">
    <source>
        <dbReference type="ARBA" id="ARBA00004141"/>
    </source>
</evidence>
<feature type="region of interest" description="Disordered" evidence="5">
    <location>
        <begin position="55"/>
        <end position="80"/>
    </location>
</feature>
<sequence>MHRNDRSVLGRSGVSWTGNGVAGSSAGALSGLNESAVPGAAWNGSRSQLHDSYATADAAVPPPPPPASLQSGDSGHTAGSGGCGSLAASAAALRAKALYSEPATGPAAAAAEPVCLCRMRAIGEMSFQTWYSFSKSLLYLLEFVWAIVVFGVTANTIYKGDSCPLSDSNSTALCRYAIALGVVGWVLVLIIAAVYFGSNAIGRGLPFLYEAFVHAFLVIWWFIGSVIISSNLGSSSPNQASINTVVAFSWMLFVWHSAHTGICVAQWRQPVTFEDFAPNEMEMPGGAESARTSPSRNHRRAST</sequence>
<feature type="transmembrane region" description="Helical" evidence="6">
    <location>
        <begin position="240"/>
        <end position="258"/>
    </location>
</feature>
<dbReference type="InterPro" id="IPR008253">
    <property type="entry name" value="Marvel"/>
</dbReference>
<evidence type="ECO:0000256" key="3">
    <source>
        <dbReference type="ARBA" id="ARBA00022989"/>
    </source>
</evidence>
<name>A0AAV9IYL3_CYACA</name>
<evidence type="ECO:0000259" key="7">
    <source>
        <dbReference type="Pfam" id="PF01284"/>
    </source>
</evidence>
<keyword evidence="3 6" id="KW-1133">Transmembrane helix</keyword>
<dbReference type="EMBL" id="JANCYW010000012">
    <property type="protein sequence ID" value="KAK4537329.1"/>
    <property type="molecule type" value="Genomic_DNA"/>
</dbReference>
<evidence type="ECO:0000256" key="4">
    <source>
        <dbReference type="ARBA" id="ARBA00023136"/>
    </source>
</evidence>
<comment type="caution">
    <text evidence="8">The sequence shown here is derived from an EMBL/GenBank/DDBJ whole genome shotgun (WGS) entry which is preliminary data.</text>
</comment>
<feature type="transmembrane region" description="Helical" evidence="6">
    <location>
        <begin position="137"/>
        <end position="158"/>
    </location>
</feature>
<proteinExistence type="predicted"/>
<dbReference type="Proteomes" id="UP001301350">
    <property type="component" value="Unassembled WGS sequence"/>
</dbReference>
<feature type="domain" description="MARVEL" evidence="7">
    <location>
        <begin position="135"/>
        <end position="259"/>
    </location>
</feature>
<evidence type="ECO:0000313" key="8">
    <source>
        <dbReference type="EMBL" id="KAK4537329.1"/>
    </source>
</evidence>
<accession>A0AAV9IYL3</accession>
<feature type="region of interest" description="Disordered" evidence="5">
    <location>
        <begin position="282"/>
        <end position="303"/>
    </location>
</feature>
<dbReference type="AlphaFoldDB" id="A0AAV9IYL3"/>
<protein>
    <recommendedName>
        <fullName evidence="7">MARVEL domain-containing protein</fullName>
    </recommendedName>
</protein>
<evidence type="ECO:0000256" key="6">
    <source>
        <dbReference type="SAM" id="Phobius"/>
    </source>
</evidence>
<comment type="subcellular location">
    <subcellularLocation>
        <location evidence="1">Membrane</location>
        <topology evidence="1">Multi-pass membrane protein</topology>
    </subcellularLocation>
</comment>
<gene>
    <name evidence="8" type="ORF">CDCA_CDCA12G3354</name>
</gene>
<evidence type="ECO:0000256" key="5">
    <source>
        <dbReference type="SAM" id="MobiDB-lite"/>
    </source>
</evidence>
<feature type="transmembrane region" description="Helical" evidence="6">
    <location>
        <begin position="208"/>
        <end position="228"/>
    </location>
</feature>
<dbReference type="Pfam" id="PF01284">
    <property type="entry name" value="MARVEL"/>
    <property type="match status" value="1"/>
</dbReference>
<reference evidence="8 9" key="1">
    <citation type="submission" date="2022-07" db="EMBL/GenBank/DDBJ databases">
        <title>Genome-wide signatures of adaptation to extreme environments.</title>
        <authorList>
            <person name="Cho C.H."/>
            <person name="Yoon H.S."/>
        </authorList>
    </citation>
    <scope>NUCLEOTIDE SEQUENCE [LARGE SCALE GENOMIC DNA]</scope>
    <source>
        <strain evidence="8 9">DBV 063 E5</strain>
    </source>
</reference>
<evidence type="ECO:0000256" key="2">
    <source>
        <dbReference type="ARBA" id="ARBA00022692"/>
    </source>
</evidence>
<evidence type="ECO:0000313" key="9">
    <source>
        <dbReference type="Proteomes" id="UP001301350"/>
    </source>
</evidence>
<organism evidence="8 9">
    <name type="scientific">Cyanidium caldarium</name>
    <name type="common">Red alga</name>
    <dbReference type="NCBI Taxonomy" id="2771"/>
    <lineage>
        <taxon>Eukaryota</taxon>
        <taxon>Rhodophyta</taxon>
        <taxon>Bangiophyceae</taxon>
        <taxon>Cyanidiales</taxon>
        <taxon>Cyanidiaceae</taxon>
        <taxon>Cyanidium</taxon>
    </lineage>
</organism>